<dbReference type="eggNOG" id="ENOG502S1B4">
    <property type="taxonomic scope" value="Eukaryota"/>
</dbReference>
<evidence type="ECO:0000313" key="8">
    <source>
        <dbReference type="Proteomes" id="UP000053201"/>
    </source>
</evidence>
<evidence type="ECO:0000313" key="7">
    <source>
        <dbReference type="EMBL" id="KND04755.1"/>
    </source>
</evidence>
<dbReference type="Pfam" id="PF11754">
    <property type="entry name" value="Velvet"/>
    <property type="match status" value="1"/>
</dbReference>
<comment type="subcellular location">
    <subcellularLocation>
        <location evidence="1">Nucleus</location>
    </subcellularLocation>
</comment>
<dbReference type="RefSeq" id="XP_016612794.1">
    <property type="nucleotide sequence ID" value="XM_016748785.1"/>
</dbReference>
<dbReference type="PROSITE" id="PS51821">
    <property type="entry name" value="VELVET"/>
    <property type="match status" value="1"/>
</dbReference>
<dbReference type="InterPro" id="IPR021740">
    <property type="entry name" value="Velvet"/>
</dbReference>
<dbReference type="PANTHER" id="PTHR33572">
    <property type="entry name" value="SPORE DEVELOPMENT REGULATOR VOSA"/>
    <property type="match status" value="1"/>
</dbReference>
<dbReference type="Proteomes" id="UP000053201">
    <property type="component" value="Unassembled WGS sequence"/>
</dbReference>
<keyword evidence="8" id="KW-1185">Reference proteome</keyword>
<dbReference type="InterPro" id="IPR037525">
    <property type="entry name" value="Velvet_dom"/>
</dbReference>
<dbReference type="OrthoDB" id="2137542at2759"/>
<gene>
    <name evidence="7" type="ORF">SPPG_00460</name>
</gene>
<keyword evidence="3" id="KW-0804">Transcription</keyword>
<evidence type="ECO:0000256" key="5">
    <source>
        <dbReference type="SAM" id="MobiDB-lite"/>
    </source>
</evidence>
<keyword evidence="4" id="KW-0539">Nucleus</keyword>
<name>A0A0L0HV31_SPIPD</name>
<dbReference type="Gene3D" id="2.60.40.3960">
    <property type="entry name" value="Velvet domain"/>
    <property type="match status" value="1"/>
</dbReference>
<dbReference type="GeneID" id="27684183"/>
<sequence length="277" mass="30766">MSDQGSSSKEVNEFSSAVPTSLELHSVERGEEVDTSSRYQLIIIQQPQRGRSCGFGEKINRRPIDPCCIVQLAYLRDDNELDSRLEVLKDVTMFVAHATLWDETGIQDRNIVIHPHSQHLPIPSSQFVSIGGEDLPVPYGQSPADSKPYVGTLFGSLVSQCHFLTDLSGTKGAYFVFPELCIRVEGTFKLKIILSNLASIKSRGVATVMATVFSDAFISYNARFFPGLQETSDLSRHFSHQGIKIPVRRKTRRRRLSSAATSEAGGEDEEELEEEKG</sequence>
<dbReference type="EMBL" id="KQ257450">
    <property type="protein sequence ID" value="KND04755.1"/>
    <property type="molecule type" value="Genomic_DNA"/>
</dbReference>
<dbReference type="VEuPathDB" id="FungiDB:SPPG_00460"/>
<evidence type="ECO:0000256" key="4">
    <source>
        <dbReference type="ARBA" id="ARBA00023242"/>
    </source>
</evidence>
<feature type="region of interest" description="Disordered" evidence="5">
    <location>
        <begin position="249"/>
        <end position="277"/>
    </location>
</feature>
<protein>
    <recommendedName>
        <fullName evidence="6">Velvet domain-containing protein</fullName>
    </recommendedName>
</protein>
<accession>A0A0L0HV31</accession>
<evidence type="ECO:0000259" key="6">
    <source>
        <dbReference type="PROSITE" id="PS51821"/>
    </source>
</evidence>
<dbReference type="InParanoid" id="A0A0L0HV31"/>
<dbReference type="InterPro" id="IPR038491">
    <property type="entry name" value="Velvet_dom_sf"/>
</dbReference>
<dbReference type="STRING" id="645134.A0A0L0HV31"/>
<evidence type="ECO:0000256" key="2">
    <source>
        <dbReference type="ARBA" id="ARBA00023015"/>
    </source>
</evidence>
<dbReference type="PANTHER" id="PTHR33572:SF3">
    <property type="entry name" value="VELVET COMPLEX SUBUNIT B"/>
    <property type="match status" value="1"/>
</dbReference>
<evidence type="ECO:0000256" key="3">
    <source>
        <dbReference type="ARBA" id="ARBA00023163"/>
    </source>
</evidence>
<keyword evidence="2" id="KW-0805">Transcription regulation</keyword>
<feature type="compositionally biased region" description="Acidic residues" evidence="5">
    <location>
        <begin position="265"/>
        <end position="277"/>
    </location>
</feature>
<proteinExistence type="predicted"/>
<dbReference type="OMA" id="SNDKPEY"/>
<dbReference type="GO" id="GO:0005634">
    <property type="term" value="C:nucleus"/>
    <property type="evidence" value="ECO:0007669"/>
    <property type="project" value="UniProtKB-SubCell"/>
</dbReference>
<organism evidence="7 8">
    <name type="scientific">Spizellomyces punctatus (strain DAOM BR117)</name>
    <dbReference type="NCBI Taxonomy" id="645134"/>
    <lineage>
        <taxon>Eukaryota</taxon>
        <taxon>Fungi</taxon>
        <taxon>Fungi incertae sedis</taxon>
        <taxon>Chytridiomycota</taxon>
        <taxon>Chytridiomycota incertae sedis</taxon>
        <taxon>Chytridiomycetes</taxon>
        <taxon>Spizellomycetales</taxon>
        <taxon>Spizellomycetaceae</taxon>
        <taxon>Spizellomyces</taxon>
    </lineage>
</organism>
<feature type="domain" description="Velvet" evidence="6">
    <location>
        <begin position="34"/>
        <end position="248"/>
    </location>
</feature>
<reference evidence="7 8" key="1">
    <citation type="submission" date="2009-08" db="EMBL/GenBank/DDBJ databases">
        <title>The Genome Sequence of Spizellomyces punctatus strain DAOM BR117.</title>
        <authorList>
            <consortium name="The Broad Institute Genome Sequencing Platform"/>
            <person name="Russ C."/>
            <person name="Cuomo C."/>
            <person name="Shea T."/>
            <person name="Young S.K."/>
            <person name="Zeng Q."/>
            <person name="Koehrsen M."/>
            <person name="Haas B."/>
            <person name="Borodovsky M."/>
            <person name="Guigo R."/>
            <person name="Alvarado L."/>
            <person name="Berlin A."/>
            <person name="Bochicchio J."/>
            <person name="Borenstein D."/>
            <person name="Chapman S."/>
            <person name="Chen Z."/>
            <person name="Engels R."/>
            <person name="Freedman E."/>
            <person name="Gellesch M."/>
            <person name="Goldberg J."/>
            <person name="Griggs A."/>
            <person name="Gujja S."/>
            <person name="Heiman D."/>
            <person name="Hepburn T."/>
            <person name="Howarth C."/>
            <person name="Jen D."/>
            <person name="Larson L."/>
            <person name="Lewis B."/>
            <person name="Mehta T."/>
            <person name="Park D."/>
            <person name="Pearson M."/>
            <person name="Roberts A."/>
            <person name="Saif S."/>
            <person name="Shenoy N."/>
            <person name="Sisk P."/>
            <person name="Stolte C."/>
            <person name="Sykes S."/>
            <person name="Thomson T."/>
            <person name="Walk T."/>
            <person name="White J."/>
            <person name="Yandava C."/>
            <person name="Burger G."/>
            <person name="Gray M.W."/>
            <person name="Holland P.W.H."/>
            <person name="King N."/>
            <person name="Lang F.B.F."/>
            <person name="Roger A.J."/>
            <person name="Ruiz-Trillo I."/>
            <person name="Lander E."/>
            <person name="Nusbaum C."/>
        </authorList>
    </citation>
    <scope>NUCLEOTIDE SEQUENCE [LARGE SCALE GENOMIC DNA]</scope>
    <source>
        <strain evidence="7 8">DAOM BR117</strain>
    </source>
</reference>
<evidence type="ECO:0000256" key="1">
    <source>
        <dbReference type="ARBA" id="ARBA00004123"/>
    </source>
</evidence>
<dbReference type="AlphaFoldDB" id="A0A0L0HV31"/>